<dbReference type="GeneID" id="24426317"/>
<dbReference type="KEGG" id="bmic:BmR1_04g08426"/>
<reference evidence="2 3" key="1">
    <citation type="journal article" date="2012" name="Nucleic Acids Res.">
        <title>Sequencing of the smallest Apicomplexan genome from the human pathogen Babesia microti.</title>
        <authorList>
            <person name="Cornillot E."/>
            <person name="Hadj-Kaddour K."/>
            <person name="Dassouli A."/>
            <person name="Noel B."/>
            <person name="Ranwez V."/>
            <person name="Vacherie B."/>
            <person name="Augagneur Y."/>
            <person name="Bres V."/>
            <person name="Duclos A."/>
            <person name="Randazzo S."/>
            <person name="Carcy B."/>
            <person name="Debierre-Grockiego F."/>
            <person name="Delbecq S."/>
            <person name="Moubri-Menage K."/>
            <person name="Shams-Eldin H."/>
            <person name="Usmani-Brown S."/>
            <person name="Bringaud F."/>
            <person name="Wincker P."/>
            <person name="Vivares C.P."/>
            <person name="Schwarz R.T."/>
            <person name="Schetters T.P."/>
            <person name="Krause P.J."/>
            <person name="Gorenflot A."/>
            <person name="Berry V."/>
            <person name="Barbe V."/>
            <person name="Ben Mamoun C."/>
        </authorList>
    </citation>
    <scope>NUCLEOTIDE SEQUENCE [LARGE SCALE GENOMIC DNA]</scope>
    <source>
        <strain evidence="2 3">RI</strain>
    </source>
</reference>
<dbReference type="Proteomes" id="UP000002899">
    <property type="component" value="Chromosome IV"/>
</dbReference>
<reference evidence="2 3" key="3">
    <citation type="journal article" date="2016" name="Sci. Rep.">
        <title>Genome-wide diversity and gene expression profiling of Babesia microti isolates identify polymorphic genes that mediate host-pathogen interactions.</title>
        <authorList>
            <person name="Silva J.C."/>
            <person name="Cornillot E."/>
            <person name="McCracken C."/>
            <person name="Usmani-Brown S."/>
            <person name="Dwivedi A."/>
            <person name="Ifeonu O.O."/>
            <person name="Crabtree J."/>
            <person name="Gotia H.T."/>
            <person name="Virji A.Z."/>
            <person name="Reynes C."/>
            <person name="Colinge J."/>
            <person name="Kumar V."/>
            <person name="Lawres L."/>
            <person name="Pazzi J.E."/>
            <person name="Pablo J.V."/>
            <person name="Hung C."/>
            <person name="Brancato J."/>
            <person name="Kumari P."/>
            <person name="Orvis J."/>
            <person name="Tretina K."/>
            <person name="Chibucos M."/>
            <person name="Ott S."/>
            <person name="Sadzewicz L."/>
            <person name="Sengamalay N."/>
            <person name="Shetty A.C."/>
            <person name="Su Q."/>
            <person name="Tallon L."/>
            <person name="Fraser C.M."/>
            <person name="Frutos R."/>
            <person name="Molina D.M."/>
            <person name="Krause P.J."/>
            <person name="Ben Mamoun C."/>
        </authorList>
    </citation>
    <scope>NUCLEOTIDE SEQUENCE [LARGE SCALE GENOMIC DNA]</scope>
    <source>
        <strain evidence="2 3">RI</strain>
    </source>
</reference>
<evidence type="ECO:0000256" key="1">
    <source>
        <dbReference type="SAM" id="SignalP"/>
    </source>
</evidence>
<dbReference type="VEuPathDB" id="PiroplasmaDB:BmR1_04g08426"/>
<accession>A0A1N6LY74</accession>
<proteinExistence type="predicted"/>
<protein>
    <submittedName>
        <fullName evidence="2">Uncharacterized protein</fullName>
    </submittedName>
</protein>
<keyword evidence="1" id="KW-0732">Signal</keyword>
<dbReference type="EMBL" id="LN871599">
    <property type="protein sequence ID" value="SIO73812.1"/>
    <property type="molecule type" value="Genomic_DNA"/>
</dbReference>
<organism evidence="2 3">
    <name type="scientific">Babesia microti (strain RI)</name>
    <dbReference type="NCBI Taxonomy" id="1133968"/>
    <lineage>
        <taxon>Eukaryota</taxon>
        <taxon>Sar</taxon>
        <taxon>Alveolata</taxon>
        <taxon>Apicomplexa</taxon>
        <taxon>Aconoidasida</taxon>
        <taxon>Piroplasmida</taxon>
        <taxon>Babesiidae</taxon>
        <taxon>Babesia</taxon>
    </lineage>
</organism>
<keyword evidence="3" id="KW-1185">Reference proteome</keyword>
<gene>
    <name evidence="2" type="ORF">BmR1_04g08426</name>
</gene>
<evidence type="ECO:0000313" key="2">
    <source>
        <dbReference type="EMBL" id="SIO73812.1"/>
    </source>
</evidence>
<dbReference type="RefSeq" id="XP_021337870.1">
    <property type="nucleotide sequence ID" value="XM_021482690.1"/>
</dbReference>
<sequence length="1795" mass="204285">MLVKAIATALVLLATKADAFIANNTTNLPLATTRLYQTNQISNDADSDKTNNNDITTGVPKLPDILELQGALDSETPEMKRLQTCENDKFLYEILGKACHDELEVLSRMGLISKLPVETLQEAIIRAREDLRRPKEPNTIVELALYALKYIKSLFNGQTYAKPRDFSLIAKHYHDRIISHGGRVKIPTKYNLNAAPEIEICNPAISDSIFLSNAAVLGYAGPEMYKQLEELPTEILEKVLLVMNNIYKNPMLHSQHVLSQKACAYGWSADSDGLVWKDYTTLWLAKKQSLIAFMRYYPKDIFPTTIPGYLLLHELFTLGTSDERDLATTYCRDMVKSRNFLNKIYSDSLLVKCTISGTIGYIAGQICRKLANYFADNIFGTDSGVGLIIKSKLDPDLLAYALPVVSIIKSLKGNAENLGRGNEEKFAELMNLMEQSLRVDMGKPEQLEQAILTLRNKLPSLQRKLSLNSNDLIAYTLLNMIYLQMLPGLQIGIISGRLLESQKLYKPLERSYLLTLLHLLRLVPLQGECDTEPIETELPAVTDEYHRALPLPREVYFPCLSREAEHLKVYANKRFNETRLECWKTLKMNLEIDKAFIALADRLDTSRWFIFDFASKATVAAFVAAVTRDVYDIVQLLYNDLQIDPTFDTLNGDKEDSNKDGNTVVDKRTAKENVIHTHFSDVLGVYRTEEQMGTDGPLKLPRNERIYDTVAAILECGSDWTRIHHNYLRYPMPRIESSNSTISENTKILSKNDNITTDLTKKLPLVDAKQISAKWDKLATLYGLRDRVVYSNILRAFREITLLKEYQIECVGSTFQIYNLSDIVSDEMRAVVDRYGKDGKVKSSDLPSPIARHLRLLTLASYMGIGEVDALDWSRCLDYPRFRDQLSDILDDLFDQAAITPYKPSAIDSDVLDTLSNSTSRGVVGHDNIYRLLLDPGVWTREDYSSFPTDRVGNDDFISEKELSGVTGELRKFSSRPADIKFHSTVSDMSGNTDKNVTDSSTIGIHTNNVSDPLLGEKENFESNPQCKSNTLSTQLFTNIIPKIDNLLGEHYPGRLMFVNTLVQLLRSRVIVLKKAMKASRDMRDPYLSSQHINCLLNVRQTLKMLCHYYDLPMRYRIKNALLDNFHPHNPPDLTPSIHSDTMATASRDIDLDDPPPPPTLQELANRKYFREMKKLLTTKIYHHDSKIPYFEQQKQLKRLKEGKEMDENFKFDPDHIFVGREKHDQPIYNVDSDDESNATPNDEIADKIYPLGFGKAAALDKIYKSPILSPSDEFYLAVAYTLVYPQQADKLPLVLKMLGNTDQLVRIEAAKSYLRKSLATFSDYDLSKFNISEYETWVANQVYEETCLVAGGVNLTEHLDNPAGCNDGIYQPWKPQVSNRLEHYYATKEPDNMQHLDKAAAYLKVSAHDRSMIHDKVFWRVYLNAPHAMKSQISSKLGLTTSVTNVVDLELQYKDFHNNYFCEAKALIGDPGKLVEACHNMLAKMEKLGVLRKDGSPKFSLSGTDNFEFYQAYILALIELNMEFENVEKLGNVLGYFGKDLVDQLQNIGTKMYLKYLKDHFGTKLEKDCLKPLEKYNRLFQLSHDDLENIVKIHRTNLVFDEYSPESGWDDLVRVKEIVEPGCIGEYFGLDNTRSQQWLINILNESVGEYGLSDFIRFNGHGGLASDRAYDWHNGNALESRIAMALDTLVMDKDHLLDSALEIAIEANNYIHQCIEQAGRMNFVEACQELSVTLKRLSLLNNSQFRDVQKYLRTETSHRPLLDVLQYLKSELDDRDMARCKELIVGCVPINCAR</sequence>
<feature type="signal peptide" evidence="1">
    <location>
        <begin position="1"/>
        <end position="19"/>
    </location>
</feature>
<evidence type="ECO:0000313" key="3">
    <source>
        <dbReference type="Proteomes" id="UP000002899"/>
    </source>
</evidence>
<name>A0A1N6LY74_BABMR</name>
<feature type="chain" id="PRO_5012432934" evidence="1">
    <location>
        <begin position="20"/>
        <end position="1795"/>
    </location>
</feature>
<reference evidence="2 3" key="2">
    <citation type="journal article" date="2013" name="PLoS ONE">
        <title>Whole genome mapping and re-organization of the nuclear and mitochondrial genomes of Babesia microti isolates.</title>
        <authorList>
            <person name="Cornillot E."/>
            <person name="Dassouli A."/>
            <person name="Garg A."/>
            <person name="Pachikara N."/>
            <person name="Randazzo S."/>
            <person name="Depoix D."/>
            <person name="Carcy B."/>
            <person name="Delbecq S."/>
            <person name="Frutos R."/>
            <person name="Silva J.C."/>
            <person name="Sutton R."/>
            <person name="Krause P.J."/>
            <person name="Mamoun C.B."/>
        </authorList>
    </citation>
    <scope>NUCLEOTIDE SEQUENCE [LARGE SCALE GENOMIC DNA]</scope>
    <source>
        <strain evidence="2 3">RI</strain>
    </source>
</reference>